<sequence>MTDRSPARPEGRRAVPSAPPAWLIFAVTSLASIAIVVLVAIGG</sequence>
<feature type="transmembrane region" description="Helical" evidence="1">
    <location>
        <begin position="21"/>
        <end position="41"/>
    </location>
</feature>
<organism evidence="2 3">
    <name type="scientific">Conexibacter woesei (strain DSM 14684 / CCUG 47730 / CIP 108061 / JCM 11494 / NBRC 100937 / ID131577)</name>
    <dbReference type="NCBI Taxonomy" id="469383"/>
    <lineage>
        <taxon>Bacteria</taxon>
        <taxon>Bacillati</taxon>
        <taxon>Actinomycetota</taxon>
        <taxon>Thermoleophilia</taxon>
        <taxon>Solirubrobacterales</taxon>
        <taxon>Conexibacteraceae</taxon>
        <taxon>Conexibacter</taxon>
    </lineage>
</organism>
<evidence type="ECO:0000256" key="1">
    <source>
        <dbReference type="SAM" id="Phobius"/>
    </source>
</evidence>
<dbReference type="EMBL" id="CP001854">
    <property type="protein sequence ID" value="ADB50676.1"/>
    <property type="molecule type" value="Genomic_DNA"/>
</dbReference>
<reference evidence="3" key="2">
    <citation type="submission" date="2010-01" db="EMBL/GenBank/DDBJ databases">
        <title>The complete genome of Conexibacter woesei DSM 14684.</title>
        <authorList>
            <consortium name="US DOE Joint Genome Institute (JGI-PGF)"/>
            <person name="Lucas S."/>
            <person name="Copeland A."/>
            <person name="Lapidus A."/>
            <person name="Glavina del Rio T."/>
            <person name="Dalin E."/>
            <person name="Tice H."/>
            <person name="Bruce D."/>
            <person name="Goodwin L."/>
            <person name="Pitluck S."/>
            <person name="Kyrpides N."/>
            <person name="Mavromatis K."/>
            <person name="Ivanova N."/>
            <person name="Mikhailova N."/>
            <person name="Chertkov O."/>
            <person name="Brettin T."/>
            <person name="Detter J.C."/>
            <person name="Han C."/>
            <person name="Larimer F."/>
            <person name="Land M."/>
            <person name="Hauser L."/>
            <person name="Markowitz V."/>
            <person name="Cheng J.-F."/>
            <person name="Hugenholtz P."/>
            <person name="Woyke T."/>
            <person name="Wu D."/>
            <person name="Pukall R."/>
            <person name="Steenblock K."/>
            <person name="Schneider S."/>
            <person name="Klenk H.-P."/>
            <person name="Eisen J.A."/>
        </authorList>
    </citation>
    <scope>NUCLEOTIDE SEQUENCE [LARGE SCALE GENOMIC DNA]</scope>
    <source>
        <strain evidence="3">DSM 14684 / CIP 108061 / JCM 11494 / NBRC 100937 / ID131577</strain>
    </source>
</reference>
<keyword evidence="3" id="KW-1185">Reference proteome</keyword>
<keyword evidence="1" id="KW-0472">Membrane</keyword>
<dbReference type="AlphaFoldDB" id="D3F5K9"/>
<dbReference type="HOGENOM" id="CLU_3232245_0_0_11"/>
<evidence type="ECO:0000313" key="2">
    <source>
        <dbReference type="EMBL" id="ADB50676.1"/>
    </source>
</evidence>
<protein>
    <submittedName>
        <fullName evidence="2">Uncharacterized protein</fullName>
    </submittedName>
</protein>
<reference evidence="2 3" key="1">
    <citation type="journal article" date="2010" name="Stand. Genomic Sci.">
        <title>Complete genome sequence of Conexibacter woesei type strain (ID131577).</title>
        <authorList>
            <person name="Pukall R."/>
            <person name="Lapidus A."/>
            <person name="Glavina Del Rio T."/>
            <person name="Copeland A."/>
            <person name="Tice H."/>
            <person name="Cheng J.-F."/>
            <person name="Lucas S."/>
            <person name="Chen F."/>
            <person name="Nolan M."/>
            <person name="Bruce D."/>
            <person name="Goodwin L."/>
            <person name="Pitluck S."/>
            <person name="Mavromatis K."/>
            <person name="Ivanova N."/>
            <person name="Ovchinnikova G."/>
            <person name="Pati A."/>
            <person name="Chen A."/>
            <person name="Palaniappan K."/>
            <person name="Land M."/>
            <person name="Hauser L."/>
            <person name="Chang Y.-J."/>
            <person name="Jeffries C.D."/>
            <person name="Chain P."/>
            <person name="Meincke L."/>
            <person name="Sims D."/>
            <person name="Brettin T."/>
            <person name="Detter J.C."/>
            <person name="Rohde M."/>
            <person name="Goeker M."/>
            <person name="Bristow J."/>
            <person name="Eisen J.A."/>
            <person name="Markowitz V."/>
            <person name="Kyrpides N.C."/>
            <person name="Klenk H.-P."/>
            <person name="Hugenholtz P."/>
        </authorList>
    </citation>
    <scope>NUCLEOTIDE SEQUENCE [LARGE SCALE GENOMIC DNA]</scope>
    <source>
        <strain evidence="3">DSM 14684 / CIP 108061 / JCM 11494 / NBRC 100937 / ID131577</strain>
    </source>
</reference>
<dbReference type="KEGG" id="cwo:Cwoe_2251"/>
<keyword evidence="1" id="KW-0812">Transmembrane</keyword>
<dbReference type="STRING" id="469383.Cwoe_2251"/>
<name>D3F5K9_CONWI</name>
<dbReference type="Proteomes" id="UP000008229">
    <property type="component" value="Chromosome"/>
</dbReference>
<accession>D3F5K9</accession>
<proteinExistence type="predicted"/>
<keyword evidence="1" id="KW-1133">Transmembrane helix</keyword>
<gene>
    <name evidence="2" type="ordered locus">Cwoe_2251</name>
</gene>
<evidence type="ECO:0000313" key="3">
    <source>
        <dbReference type="Proteomes" id="UP000008229"/>
    </source>
</evidence>
<dbReference type="RefSeq" id="WP_012933727.1">
    <property type="nucleotide sequence ID" value="NC_013739.1"/>
</dbReference>